<keyword evidence="2" id="KW-0547">Nucleotide-binding</keyword>
<name>A0A2T4U8I8_9BACI</name>
<dbReference type="GO" id="GO:0016881">
    <property type="term" value="F:acid-amino acid ligase activity"/>
    <property type="evidence" value="ECO:0007669"/>
    <property type="project" value="InterPro"/>
</dbReference>
<evidence type="ECO:0000313" key="4">
    <source>
        <dbReference type="EMBL" id="PTL39713.1"/>
    </source>
</evidence>
<gene>
    <name evidence="4" type="ORF">C6Y45_05185</name>
</gene>
<dbReference type="PANTHER" id="PTHR43024:SF1">
    <property type="entry name" value="UDP-N-ACETYLMURAMOYL-TRIPEPTIDE--D-ALANYL-D-ALANINE LIGASE"/>
    <property type="match status" value="1"/>
</dbReference>
<keyword evidence="3" id="KW-0067">ATP-binding</keyword>
<dbReference type="SUPFAM" id="SSF63418">
    <property type="entry name" value="MurE/MurF N-terminal domain"/>
    <property type="match status" value="1"/>
</dbReference>
<keyword evidence="1" id="KW-0436">Ligase</keyword>
<dbReference type="PANTHER" id="PTHR43024">
    <property type="entry name" value="UDP-N-ACETYLMURAMOYL-TRIPEPTIDE--D-ALANYL-D-ALANINE LIGASE"/>
    <property type="match status" value="1"/>
</dbReference>
<dbReference type="RefSeq" id="WP_107583969.1">
    <property type="nucleotide sequence ID" value="NZ_PZJJ01000005.1"/>
</dbReference>
<dbReference type="AlphaFoldDB" id="A0A2T4U8I8"/>
<sequence length="401" mass="45160">MTAFVTSSKLQQLADKSVGNKKELVFPKVVSSIYDVEEGTLFVAKKDSRYDGHQFIEAAVEGGAAGALWHIDEPVPATLPDDFPLFMSPDPEGLCRELAGQYLNDHRADVVFVEGDYTASILLRVLKAWTGGRRTAFIKEQESRGTETAEIVLSLDIDTEIVFIEAVESSVRMYDRASLLQPDIALISYYRGKSLEEADILEGMKETIRISVNPPVPVSQDLNIPPWIESYRPLLEAASQVYRMTTEKTDAPVDLLTPETFGYQTLNTKAEGLVLFEAEAMERADLDYALGWLSHIQPYERRILVIDEGFQADRTHKSVHELFADHITTAVTDVFSVGEKAFWVHDALERSGREDLISKYYKTHIEAMEDLREAMNGPNVMLYKGANRALIYEILNELNRE</sequence>
<protein>
    <recommendedName>
        <fullName evidence="6">UDP-N-acetylmuramoyl-tripeptide--D-alanyl-D-alanine ligase</fullName>
    </recommendedName>
</protein>
<dbReference type="GO" id="GO:0005524">
    <property type="term" value="F:ATP binding"/>
    <property type="evidence" value="ECO:0007669"/>
    <property type="project" value="UniProtKB-KW"/>
</dbReference>
<dbReference type="InterPro" id="IPR051046">
    <property type="entry name" value="MurCDEF_CellWall_CoF430Synth"/>
</dbReference>
<evidence type="ECO:0000313" key="5">
    <source>
        <dbReference type="Proteomes" id="UP000240509"/>
    </source>
</evidence>
<dbReference type="OrthoDB" id="9801978at2"/>
<evidence type="ECO:0000256" key="3">
    <source>
        <dbReference type="ARBA" id="ARBA00022840"/>
    </source>
</evidence>
<evidence type="ECO:0008006" key="6">
    <source>
        <dbReference type="Google" id="ProtNLM"/>
    </source>
</evidence>
<comment type="caution">
    <text evidence="4">The sequence shown here is derived from an EMBL/GenBank/DDBJ whole genome shotgun (WGS) entry which is preliminary data.</text>
</comment>
<evidence type="ECO:0000256" key="2">
    <source>
        <dbReference type="ARBA" id="ARBA00022741"/>
    </source>
</evidence>
<dbReference type="InterPro" id="IPR036615">
    <property type="entry name" value="Mur_ligase_C_dom_sf"/>
</dbReference>
<dbReference type="Proteomes" id="UP000240509">
    <property type="component" value="Unassembled WGS sequence"/>
</dbReference>
<evidence type="ECO:0000256" key="1">
    <source>
        <dbReference type="ARBA" id="ARBA00022598"/>
    </source>
</evidence>
<reference evidence="4 5" key="1">
    <citation type="submission" date="2018-03" db="EMBL/GenBank/DDBJ databases">
        <title>Alkalicoccus saliphilus sp. nov., isolated from a mineral pool.</title>
        <authorList>
            <person name="Zhao B."/>
        </authorList>
    </citation>
    <scope>NUCLEOTIDE SEQUENCE [LARGE SCALE GENOMIC DNA]</scope>
    <source>
        <strain evidence="4 5">6AG</strain>
    </source>
</reference>
<keyword evidence="5" id="KW-1185">Reference proteome</keyword>
<dbReference type="InterPro" id="IPR035911">
    <property type="entry name" value="MurE/MurF_N"/>
</dbReference>
<dbReference type="Gene3D" id="3.90.190.20">
    <property type="entry name" value="Mur ligase, C-terminal domain"/>
    <property type="match status" value="1"/>
</dbReference>
<dbReference type="EMBL" id="PZJJ01000005">
    <property type="protein sequence ID" value="PTL39713.1"/>
    <property type="molecule type" value="Genomic_DNA"/>
</dbReference>
<organism evidence="4 5">
    <name type="scientific">Alkalicoccus saliphilus</name>
    <dbReference type="NCBI Taxonomy" id="200989"/>
    <lineage>
        <taxon>Bacteria</taxon>
        <taxon>Bacillati</taxon>
        <taxon>Bacillota</taxon>
        <taxon>Bacilli</taxon>
        <taxon>Bacillales</taxon>
        <taxon>Bacillaceae</taxon>
        <taxon>Alkalicoccus</taxon>
    </lineage>
</organism>
<accession>A0A2T4U8I8</accession>
<proteinExistence type="predicted"/>
<dbReference type="Gene3D" id="3.40.1390.10">
    <property type="entry name" value="MurE/MurF, N-terminal domain"/>
    <property type="match status" value="1"/>
</dbReference>